<feature type="compositionally biased region" description="Polar residues" evidence="1">
    <location>
        <begin position="562"/>
        <end position="595"/>
    </location>
</feature>
<dbReference type="SUPFAM" id="SSF52047">
    <property type="entry name" value="RNI-like"/>
    <property type="match status" value="1"/>
</dbReference>
<keyword evidence="3" id="KW-1185">Reference proteome</keyword>
<dbReference type="AlphaFoldDB" id="O45886"/>
<dbReference type="UCSC" id="W03B1.9">
    <property type="organism name" value="c. elegans"/>
</dbReference>
<proteinExistence type="predicted"/>
<dbReference type="WormBase" id="W03B1.9">
    <property type="protein sequence ID" value="CE14504"/>
    <property type="gene ID" value="WBGene00020978"/>
</dbReference>
<evidence type="ECO:0000313" key="3">
    <source>
        <dbReference type="Proteomes" id="UP000001940"/>
    </source>
</evidence>
<dbReference type="PIR" id="T34479">
    <property type="entry name" value="T34479"/>
</dbReference>
<dbReference type="HOGENOM" id="CLU_015331_0_0_1"/>
<dbReference type="FunCoup" id="O45886">
    <property type="interactions" value="346"/>
</dbReference>
<feature type="compositionally biased region" description="Low complexity" evidence="1">
    <location>
        <begin position="617"/>
        <end position="633"/>
    </location>
</feature>
<dbReference type="EMBL" id="BX284604">
    <property type="protein sequence ID" value="CCD71911.1"/>
    <property type="molecule type" value="Genomic_DNA"/>
</dbReference>
<dbReference type="AGR" id="WB:WBGene00020978"/>
<dbReference type="Bgee" id="WBGene00020978">
    <property type="expression patterns" value="Expressed in embryo and 2 other cell types or tissues"/>
</dbReference>
<reference evidence="2 3" key="1">
    <citation type="journal article" date="1998" name="Science">
        <title>Genome sequence of the nematode C. elegans: a platform for investigating biology.</title>
        <authorList>
            <consortium name="The C. elegans sequencing consortium"/>
            <person name="Sulson J.E."/>
            <person name="Waterston R."/>
        </authorList>
    </citation>
    <scope>NUCLEOTIDE SEQUENCE [LARGE SCALE GENOMIC DNA]</scope>
    <source>
        <strain evidence="2 3">Bristol N2</strain>
    </source>
</reference>
<accession>O45886</accession>
<gene>
    <name evidence="2" type="ORF">CELE_W03B1.9</name>
    <name evidence="2 4" type="ORF">W03B1.9</name>
</gene>
<name>O45886_CAEEL</name>
<evidence type="ECO:0000256" key="1">
    <source>
        <dbReference type="SAM" id="MobiDB-lite"/>
    </source>
</evidence>
<dbReference type="OrthoDB" id="5828268at2759"/>
<dbReference type="CTD" id="189148"/>
<dbReference type="Gene3D" id="3.80.10.10">
    <property type="entry name" value="Ribonuclease Inhibitor"/>
    <property type="match status" value="1"/>
</dbReference>
<dbReference type="RefSeq" id="NP_500548.1">
    <property type="nucleotide sequence ID" value="NM_068147.1"/>
</dbReference>
<dbReference type="eggNOG" id="ENOG502SG2G">
    <property type="taxonomic scope" value="Eukaryota"/>
</dbReference>
<dbReference type="InterPro" id="IPR032675">
    <property type="entry name" value="LRR_dom_sf"/>
</dbReference>
<dbReference type="GeneID" id="189148"/>
<sequence length="633" mass="69955">MINITQDALKLISEQLSPTSRFNLAAIDQRCFDAATKWHDVKTIVFDEEDVVMAGANFVHTFANSSFDRANENKVVTNAEAKEAVLKLCPAVKKLIIQTKLSDFEAVRLNKLNLKLTKLYISNENLGLVNFPKFEKLRTLHLVVDSTKKLKIVDVVEPRVLKAGFPQTLTRVCLTGIYLTENLLDHLASLKNLACLDLIGCLVDTRVGAKYVSKLEKMENLDDLSIPPSMFSFSSKVNTSVDFNLCQLKVSKIGIYMDQYDDDNFFSQTRHFLPKNLKILVIFGNYFPMKKKKNQLSGNKNILILFGPNTSLASCPQANLTDVYLLSHLVRRSPYIPQEYSPNFLRNHDVIIGNLAWQFSLIEWKDNNGSRRDVLELRNRLNVAPDQDVVFEGVTIAPPVILDRLARFRERRRMPIPAGSPNEFQVFDRVLPAPPLQVGLVGRVPPPPPPPPPRRRSRSRDRPRLVFSNIGGSARRRTRSAPPAIQDVPAVPVRRSDSMLTNPPSPVGTRTGAVFTATLPMITPIGGPSAASQIGGTAPVTTEPATSVLNRGFIETLTSTSRATIGSSESRRLSTASQASTSLNSEMTIQTTATASPERLPAPPGNPPARVAPSSLNEQNNNDNGPTQNGNEH</sequence>
<organism evidence="2 3">
    <name type="scientific">Caenorhabditis elegans</name>
    <dbReference type="NCBI Taxonomy" id="6239"/>
    <lineage>
        <taxon>Eukaryota</taxon>
        <taxon>Metazoa</taxon>
        <taxon>Ecdysozoa</taxon>
        <taxon>Nematoda</taxon>
        <taxon>Chromadorea</taxon>
        <taxon>Rhabditida</taxon>
        <taxon>Rhabditina</taxon>
        <taxon>Rhabditomorpha</taxon>
        <taxon>Rhabditoidea</taxon>
        <taxon>Rhabditidae</taxon>
        <taxon>Peloderinae</taxon>
        <taxon>Caenorhabditis</taxon>
    </lineage>
</organism>
<dbReference type="OMA" id="HARHVWI"/>
<dbReference type="InParanoid" id="O45886"/>
<dbReference type="PaxDb" id="6239-W03B1.9"/>
<dbReference type="Proteomes" id="UP000001940">
    <property type="component" value="Chromosome IV"/>
</dbReference>
<evidence type="ECO:0000313" key="4">
    <source>
        <dbReference type="WormBase" id="W03B1.9"/>
    </source>
</evidence>
<feature type="region of interest" description="Disordered" evidence="1">
    <location>
        <begin position="438"/>
        <end position="509"/>
    </location>
</feature>
<protein>
    <submittedName>
        <fullName evidence="2">F-box domain-containing protein</fullName>
    </submittedName>
</protein>
<dbReference type="KEGG" id="cel:CELE_W03B1.9"/>
<feature type="region of interest" description="Disordered" evidence="1">
    <location>
        <begin position="562"/>
        <end position="633"/>
    </location>
</feature>
<evidence type="ECO:0000313" key="2">
    <source>
        <dbReference type="EMBL" id="CCD71911.1"/>
    </source>
</evidence>